<dbReference type="RefSeq" id="XP_068348894.1">
    <property type="nucleotide sequence ID" value="XM_068511850.1"/>
</dbReference>
<feature type="transmembrane region" description="Helical" evidence="1">
    <location>
        <begin position="54"/>
        <end position="75"/>
    </location>
</feature>
<dbReference type="EMBL" id="MLAK01001224">
    <property type="protein sequence ID" value="OHS95757.1"/>
    <property type="molecule type" value="Genomic_DNA"/>
</dbReference>
<organism evidence="2 3">
    <name type="scientific">Tritrichomonas foetus</name>
    <dbReference type="NCBI Taxonomy" id="1144522"/>
    <lineage>
        <taxon>Eukaryota</taxon>
        <taxon>Metamonada</taxon>
        <taxon>Parabasalia</taxon>
        <taxon>Tritrichomonadida</taxon>
        <taxon>Tritrichomonadidae</taxon>
        <taxon>Tritrichomonas</taxon>
    </lineage>
</organism>
<evidence type="ECO:0000313" key="3">
    <source>
        <dbReference type="Proteomes" id="UP000179807"/>
    </source>
</evidence>
<dbReference type="GeneID" id="94846554"/>
<reference evidence="2" key="1">
    <citation type="submission" date="2016-10" db="EMBL/GenBank/DDBJ databases">
        <authorList>
            <person name="Benchimol M."/>
            <person name="Almeida L.G."/>
            <person name="Vasconcelos A.T."/>
            <person name="Perreira-Neves A."/>
            <person name="Rosa I.A."/>
            <person name="Tasca T."/>
            <person name="Bogo M.R."/>
            <person name="de Souza W."/>
        </authorList>
    </citation>
    <scope>NUCLEOTIDE SEQUENCE [LARGE SCALE GENOMIC DNA]</scope>
    <source>
        <strain evidence="2">K</strain>
    </source>
</reference>
<feature type="transmembrane region" description="Helical" evidence="1">
    <location>
        <begin position="320"/>
        <end position="349"/>
    </location>
</feature>
<keyword evidence="1" id="KW-1133">Transmembrane helix</keyword>
<proteinExistence type="predicted"/>
<keyword evidence="1" id="KW-0812">Transmembrane</keyword>
<gene>
    <name evidence="2" type="ORF">TRFO_38111</name>
</gene>
<keyword evidence="1" id="KW-0472">Membrane</keyword>
<feature type="transmembrane region" description="Helical" evidence="1">
    <location>
        <begin position="95"/>
        <end position="113"/>
    </location>
</feature>
<protein>
    <submittedName>
        <fullName evidence="2">Uncharacterized protein</fullName>
    </submittedName>
</protein>
<feature type="transmembrane region" description="Helical" evidence="1">
    <location>
        <begin position="6"/>
        <end position="23"/>
    </location>
</feature>
<feature type="transmembrane region" description="Helical" evidence="1">
    <location>
        <begin position="184"/>
        <end position="204"/>
    </location>
</feature>
<feature type="transmembrane region" description="Helical" evidence="1">
    <location>
        <begin position="28"/>
        <end position="48"/>
    </location>
</feature>
<dbReference type="AlphaFoldDB" id="A0A1J4JE89"/>
<accession>A0A1J4JE89</accession>
<keyword evidence="3" id="KW-1185">Reference proteome</keyword>
<feature type="transmembrane region" description="Helical" evidence="1">
    <location>
        <begin position="369"/>
        <end position="388"/>
    </location>
</feature>
<feature type="transmembrane region" description="Helical" evidence="1">
    <location>
        <begin position="216"/>
        <end position="235"/>
    </location>
</feature>
<sequence>MLWIFTLIGEILFGIELTSFILANRIDFYVMCAIGSIIGLGISTIIFFGCSAILGMSSFHVLVHTIGISSVAYLLIMRKVIKKINLVGKPTKKHFIFFLVSIIFSFFFIPNNYLPKSHVFQANISLDMSEEISIINSFYHGVNSGLMNIFKIRHPSCYQCVCRSRWITALNSAILKLGYSPEKVSITVPSMIMIFSFCFIFLNLSHLFLDSVFGSVISLFLFFFTGGYGFTSLLYKNVRKNKNLDFIYDNGFRQSNWYHPIYYYYLSSRPSQFSLCIVSSIFYLLASTHQSYFHQKSESDGKMNEIINRKSKNRQNNRPLMTIIGVLLGLLPGNQIQVFLAILVYLLIFSINEFPFRFPRKQKEKLIEFFLLGVAFSLTSILQFLQYFPRQTNLNILVKKTIFKSLIEKGSFFPMLTFCLKHLDSFHCLHLLYHGQSLI</sequence>
<name>A0A1J4JE89_9EUKA</name>
<comment type="caution">
    <text evidence="2">The sequence shown here is derived from an EMBL/GenBank/DDBJ whole genome shotgun (WGS) entry which is preliminary data.</text>
</comment>
<evidence type="ECO:0000256" key="1">
    <source>
        <dbReference type="SAM" id="Phobius"/>
    </source>
</evidence>
<evidence type="ECO:0000313" key="2">
    <source>
        <dbReference type="EMBL" id="OHS95757.1"/>
    </source>
</evidence>
<dbReference type="Proteomes" id="UP000179807">
    <property type="component" value="Unassembled WGS sequence"/>
</dbReference>
<feature type="transmembrane region" description="Helical" evidence="1">
    <location>
        <begin position="262"/>
        <end position="286"/>
    </location>
</feature>
<dbReference type="VEuPathDB" id="TrichDB:TRFO_38111"/>